<dbReference type="KEGG" id="vg:10328978"/>
<dbReference type="Proteomes" id="UP000006534">
    <property type="component" value="Segment"/>
</dbReference>
<organism evidence="1 2">
    <name type="scientific">Prochlorococcus phage Syn1</name>
    <dbReference type="NCBI Taxonomy" id="444861"/>
    <lineage>
        <taxon>Viruses</taxon>
        <taxon>Duplodnaviria</taxon>
        <taxon>Heunggongvirae</taxon>
        <taxon>Uroviricota</taxon>
        <taxon>Caudoviricetes</taxon>
        <taxon>Pantevenvirales</taxon>
        <taxon>Kyanoviridae</taxon>
        <taxon>Vellamovirus</taxon>
        <taxon>Vellamovirus syn1</taxon>
    </lineage>
</organism>
<protein>
    <submittedName>
        <fullName evidence="1">Uncharacterized protein</fullName>
    </submittedName>
</protein>
<dbReference type="GeneID" id="10328978"/>
<dbReference type="EMBL" id="GU071105">
    <property type="protein sequence ID" value="ADO99187.1"/>
    <property type="molecule type" value="Genomic_DNA"/>
</dbReference>
<accession>E3SPH1</accession>
<dbReference type="RefSeq" id="YP_004324457.1">
    <property type="nucleotide sequence ID" value="NC_015288.1"/>
</dbReference>
<keyword evidence="2" id="KW-1185">Reference proteome</keyword>
<name>E3SPH1_9CAUD</name>
<proteinExistence type="predicted"/>
<reference evidence="1 2" key="1">
    <citation type="journal article" date="2010" name="Environ. Microbiol.">
        <title>Genomic analysis of oceanic cyanobacterial myoviruses compared with T4-like myoviruses from diverse hosts and environments.</title>
        <authorList>
            <person name="Sullivan M.B."/>
            <person name="Huang K.H."/>
            <person name="Ignacio-Espinoza J.C."/>
            <person name="Berlin A.M."/>
            <person name="Kelly L."/>
            <person name="Weigele P.R."/>
            <person name="DeFrancesco A.S."/>
            <person name="Kern S.E."/>
            <person name="Thompson L.R."/>
            <person name="Young S."/>
            <person name="Yandava C."/>
            <person name="Fu R."/>
            <person name="Krastins B."/>
            <person name="Chase M."/>
            <person name="Sarracino D."/>
            <person name="Osburne M.S."/>
            <person name="Henn M.R."/>
            <person name="Chisholm S.W."/>
        </authorList>
    </citation>
    <scope>NUCLEOTIDE SEQUENCE [LARGE SCALE GENOMIC DNA]</scope>
    <source>
        <strain evidence="1">Syn1</strain>
    </source>
</reference>
<sequence length="66" mass="7893">MLPKRDKYFGSLQYKKIAPENFAMKTSITFREEISYILLCLKETESILRMNIVNGIQNYIKKFREV</sequence>
<evidence type="ECO:0000313" key="2">
    <source>
        <dbReference type="Proteomes" id="UP000006534"/>
    </source>
</evidence>
<evidence type="ECO:0000313" key="1">
    <source>
        <dbReference type="EMBL" id="ADO99187.1"/>
    </source>
</evidence>
<gene>
    <name evidence="1" type="ORF">Syn1_086</name>
</gene>